<keyword evidence="3" id="KW-1185">Reference proteome</keyword>
<proteinExistence type="predicted"/>
<protein>
    <submittedName>
        <fullName evidence="2">Uncharacterized protein</fullName>
    </submittedName>
</protein>
<evidence type="ECO:0000313" key="2">
    <source>
        <dbReference type="EMBL" id="GBO36444.1"/>
    </source>
</evidence>
<comment type="caution">
    <text evidence="2">The sequence shown here is derived from an EMBL/GenBank/DDBJ whole genome shotgun (WGS) entry which is preliminary data.</text>
</comment>
<gene>
    <name evidence="2" type="ORF">AVEN_57009_1</name>
</gene>
<feature type="region of interest" description="Disordered" evidence="1">
    <location>
        <begin position="88"/>
        <end position="109"/>
    </location>
</feature>
<organism evidence="2 3">
    <name type="scientific">Araneus ventricosus</name>
    <name type="common">Orbweaver spider</name>
    <name type="synonym">Epeira ventricosa</name>
    <dbReference type="NCBI Taxonomy" id="182803"/>
    <lineage>
        <taxon>Eukaryota</taxon>
        <taxon>Metazoa</taxon>
        <taxon>Ecdysozoa</taxon>
        <taxon>Arthropoda</taxon>
        <taxon>Chelicerata</taxon>
        <taxon>Arachnida</taxon>
        <taxon>Araneae</taxon>
        <taxon>Araneomorphae</taxon>
        <taxon>Entelegynae</taxon>
        <taxon>Araneoidea</taxon>
        <taxon>Araneidae</taxon>
        <taxon>Araneus</taxon>
    </lineage>
</organism>
<accession>A0A4Y2WIN5</accession>
<dbReference type="AlphaFoldDB" id="A0A4Y2WIN5"/>
<evidence type="ECO:0000256" key="1">
    <source>
        <dbReference type="SAM" id="MobiDB-lite"/>
    </source>
</evidence>
<dbReference type="Proteomes" id="UP000499080">
    <property type="component" value="Unassembled WGS sequence"/>
</dbReference>
<reference evidence="2 3" key="1">
    <citation type="journal article" date="2019" name="Sci. Rep.">
        <title>Orb-weaving spider Araneus ventricosus genome elucidates the spidroin gene catalogue.</title>
        <authorList>
            <person name="Kono N."/>
            <person name="Nakamura H."/>
            <person name="Ohtoshi R."/>
            <person name="Moran D.A.P."/>
            <person name="Shinohara A."/>
            <person name="Yoshida Y."/>
            <person name="Fujiwara M."/>
            <person name="Mori M."/>
            <person name="Tomita M."/>
            <person name="Arakawa K."/>
        </authorList>
    </citation>
    <scope>NUCLEOTIDE SEQUENCE [LARGE SCALE GENOMIC DNA]</scope>
</reference>
<sequence>MASTEDFAAQAQKVHEAGLELLEGASKSSKISQTNQNNFRKIYMDFVDIINKQEKLLNIVTGRMLEQSEIIKIKLEKLTLPQTSFAEVAKGEMRKHRSRSRPREEKNTV</sequence>
<dbReference type="EMBL" id="BGPR01060627">
    <property type="protein sequence ID" value="GBO36444.1"/>
    <property type="molecule type" value="Genomic_DNA"/>
</dbReference>
<name>A0A4Y2WIN5_ARAVE</name>
<evidence type="ECO:0000313" key="3">
    <source>
        <dbReference type="Proteomes" id="UP000499080"/>
    </source>
</evidence>